<reference evidence="2" key="1">
    <citation type="submission" date="2021-01" db="EMBL/GenBank/DDBJ databases">
        <authorList>
            <person name="Kaushik A."/>
        </authorList>
    </citation>
    <scope>NUCLEOTIDE SEQUENCE</scope>
    <source>
        <strain evidence="2">AG3-T5</strain>
    </source>
</reference>
<feature type="region of interest" description="Disordered" evidence="1">
    <location>
        <begin position="214"/>
        <end position="239"/>
    </location>
</feature>
<comment type="caution">
    <text evidence="2">The sequence shown here is derived from an EMBL/GenBank/DDBJ whole genome shotgun (WGS) entry which is preliminary data.</text>
</comment>
<dbReference type="EMBL" id="CAJMWW010000158">
    <property type="protein sequence ID" value="CAE6452144.1"/>
    <property type="molecule type" value="Genomic_DNA"/>
</dbReference>
<dbReference type="SUPFAM" id="SSF49899">
    <property type="entry name" value="Concanavalin A-like lectins/glucanases"/>
    <property type="match status" value="1"/>
</dbReference>
<evidence type="ECO:0000313" key="3">
    <source>
        <dbReference type="Proteomes" id="UP000663841"/>
    </source>
</evidence>
<evidence type="ECO:0000313" key="2">
    <source>
        <dbReference type="EMBL" id="CAE6452144.1"/>
    </source>
</evidence>
<organism evidence="2 3">
    <name type="scientific">Rhizoctonia solani</name>
    <dbReference type="NCBI Taxonomy" id="456999"/>
    <lineage>
        <taxon>Eukaryota</taxon>
        <taxon>Fungi</taxon>
        <taxon>Dikarya</taxon>
        <taxon>Basidiomycota</taxon>
        <taxon>Agaricomycotina</taxon>
        <taxon>Agaricomycetes</taxon>
        <taxon>Cantharellales</taxon>
        <taxon>Ceratobasidiaceae</taxon>
        <taxon>Rhizoctonia</taxon>
    </lineage>
</organism>
<evidence type="ECO:0000256" key="1">
    <source>
        <dbReference type="SAM" id="MobiDB-lite"/>
    </source>
</evidence>
<name>A0A8H3BA97_9AGAM</name>
<dbReference type="Gene3D" id="3.30.710.10">
    <property type="entry name" value="Potassium Channel Kv1.1, Chain A"/>
    <property type="match status" value="1"/>
</dbReference>
<dbReference type="InterPro" id="IPR011333">
    <property type="entry name" value="SKP1/BTB/POZ_sf"/>
</dbReference>
<dbReference type="AlphaFoldDB" id="A0A8H3BA97"/>
<dbReference type="Proteomes" id="UP000663841">
    <property type="component" value="Unassembled WGS sequence"/>
</dbReference>
<dbReference type="SUPFAM" id="SSF54695">
    <property type="entry name" value="POZ domain"/>
    <property type="match status" value="1"/>
</dbReference>
<evidence type="ECO:0008006" key="4">
    <source>
        <dbReference type="Google" id="ProtNLM"/>
    </source>
</evidence>
<dbReference type="InterPro" id="IPR013320">
    <property type="entry name" value="ConA-like_dom_sf"/>
</dbReference>
<gene>
    <name evidence="2" type="ORF">RDB_LOCUS129512</name>
</gene>
<dbReference type="Gene3D" id="2.60.120.200">
    <property type="match status" value="1"/>
</dbReference>
<sequence length="354" mass="40059">MSAELTIIVRGETFTLSEDQIKFEAPSLFTKFLDDHSETPRPPMRFSRNPRLFSLILDYLCGYTILPIHDANVPHGMTRETVLKNLKADATQYELEKLVKLIDEHQRSLVPISAKPQGAIDKSKELLVSTRMSPFFHFPGRLTSLSRYWDQTPIAFMELPFPIDLTKSFTIAMPAQGILTILSLDVPYASTPHELFHISISPDQDFQLEIAVGDVPDDSSQGPNPTDKNRLPLGPSATTTRQNQWNHLAFVQHVGEDGSVDRRTLHMNGSELLRSTEKAQIYNPAPSQTRMAFMRGCWNRKRSTGFLGQIENITLFRRALDQEELTDRASEENKPAVHGGPNSDNHEWDTEAVY</sequence>
<accession>A0A8H3BA97</accession>
<protein>
    <recommendedName>
        <fullName evidence="4">BTB domain-containing protein</fullName>
    </recommendedName>
</protein>
<feature type="region of interest" description="Disordered" evidence="1">
    <location>
        <begin position="326"/>
        <end position="354"/>
    </location>
</feature>
<feature type="compositionally biased region" description="Basic and acidic residues" evidence="1">
    <location>
        <begin position="326"/>
        <end position="335"/>
    </location>
</feature>
<proteinExistence type="predicted"/>
<feature type="compositionally biased region" description="Basic and acidic residues" evidence="1">
    <location>
        <begin position="344"/>
        <end position="354"/>
    </location>
</feature>